<dbReference type="AlphaFoldDB" id="A0A2I4GMH9"/>
<proteinExistence type="predicted"/>
<keyword evidence="1" id="KW-0472">Membrane</keyword>
<evidence type="ECO:0000259" key="2">
    <source>
        <dbReference type="Pfam" id="PF14364"/>
    </source>
</evidence>
<dbReference type="InParanoid" id="A0A2I4GMH9"/>
<keyword evidence="1" id="KW-0812">Transmembrane</keyword>
<name>A0A2I4GMH9_JUGRE</name>
<dbReference type="Pfam" id="PF14364">
    <property type="entry name" value="DUF4408"/>
    <property type="match status" value="1"/>
</dbReference>
<dbReference type="Pfam" id="PF05553">
    <property type="entry name" value="DUF761"/>
    <property type="match status" value="1"/>
</dbReference>
<dbReference type="InterPro" id="IPR008480">
    <property type="entry name" value="DUF761_pln"/>
</dbReference>
<keyword evidence="3" id="KW-1185">Reference proteome</keyword>
<dbReference type="PANTHER" id="PTHR33098:SF57">
    <property type="entry name" value="DUF4408 DOMAIN PROTEIN"/>
    <property type="match status" value="1"/>
</dbReference>
<protein>
    <submittedName>
        <fullName evidence="4">Pathogen-associated molecular patterns-induced protein A70-like</fullName>
    </submittedName>
</protein>
<keyword evidence="1" id="KW-1133">Transmembrane helix</keyword>
<dbReference type="InterPro" id="IPR025520">
    <property type="entry name" value="DUF4408"/>
</dbReference>
<feature type="domain" description="DUF4408" evidence="2">
    <location>
        <begin position="5"/>
        <end position="34"/>
    </location>
</feature>
<dbReference type="OrthoDB" id="1685070at2759"/>
<sequence>MNYTWAFITSWFTPTYLFLPLNLIIATIFIRYRFGSQRRPEQQQLGPVPYVLDRVRSINFSLYKFKQPNADPIADQFLLPTGPKHVNTPYPVPDHPPTQIARSTSDLLERLKSINLSSLYRSDSSSRESEFHHPTDLTTDADHLVRRSKSDKGVVGAPERTVEKIKKSASEKLVVGSSEEKETASLEDDEEVDVKADNFILMFKQQLRLQRLDSLLRYRDLLKRN</sequence>
<dbReference type="KEGG" id="jre:109009175"/>
<reference evidence="4" key="1">
    <citation type="submission" date="2025-08" db="UniProtKB">
        <authorList>
            <consortium name="RefSeq"/>
        </authorList>
    </citation>
    <scope>IDENTIFICATION</scope>
    <source>
        <tissue evidence="4">Leaves</tissue>
    </source>
</reference>
<organism evidence="3 4">
    <name type="scientific">Juglans regia</name>
    <name type="common">English walnut</name>
    <dbReference type="NCBI Taxonomy" id="51240"/>
    <lineage>
        <taxon>Eukaryota</taxon>
        <taxon>Viridiplantae</taxon>
        <taxon>Streptophyta</taxon>
        <taxon>Embryophyta</taxon>
        <taxon>Tracheophyta</taxon>
        <taxon>Spermatophyta</taxon>
        <taxon>Magnoliopsida</taxon>
        <taxon>eudicotyledons</taxon>
        <taxon>Gunneridae</taxon>
        <taxon>Pentapetalae</taxon>
        <taxon>rosids</taxon>
        <taxon>fabids</taxon>
        <taxon>Fagales</taxon>
        <taxon>Juglandaceae</taxon>
        <taxon>Juglans</taxon>
    </lineage>
</organism>
<evidence type="ECO:0000313" key="4">
    <source>
        <dbReference type="RefSeq" id="XP_018845109.1"/>
    </source>
</evidence>
<accession>A0A2I4GMH9</accession>
<dbReference type="FunCoup" id="A0A2I4GMH9">
    <property type="interactions" value="72"/>
</dbReference>
<feature type="transmembrane region" description="Helical" evidence="1">
    <location>
        <begin position="6"/>
        <end position="30"/>
    </location>
</feature>
<dbReference type="RefSeq" id="XP_018845109.1">
    <property type="nucleotide sequence ID" value="XM_018989564.1"/>
</dbReference>
<dbReference type="PANTHER" id="PTHR33098">
    <property type="entry name" value="COTTON FIBER (DUF761)"/>
    <property type="match status" value="1"/>
</dbReference>
<evidence type="ECO:0000256" key="1">
    <source>
        <dbReference type="SAM" id="Phobius"/>
    </source>
</evidence>
<gene>
    <name evidence="4" type="primary">LOC109009175</name>
</gene>
<dbReference type="GeneID" id="109009175"/>
<dbReference type="STRING" id="51240.A0A2I4GMH9"/>
<dbReference type="Proteomes" id="UP000235220">
    <property type="component" value="Chromosome 1"/>
</dbReference>
<evidence type="ECO:0000313" key="3">
    <source>
        <dbReference type="Proteomes" id="UP000235220"/>
    </source>
</evidence>